<dbReference type="EMBL" id="SZYD01000011">
    <property type="protein sequence ID" value="KAD4888547.1"/>
    <property type="molecule type" value="Genomic_DNA"/>
</dbReference>
<accession>A0A5N6NJY5</accession>
<protein>
    <recommendedName>
        <fullName evidence="1">Reverse transcriptase zinc-binding domain-containing protein</fullName>
    </recommendedName>
</protein>
<dbReference type="AlphaFoldDB" id="A0A5N6NJY5"/>
<proteinExistence type="predicted"/>
<dbReference type="Proteomes" id="UP000326396">
    <property type="component" value="Linkage Group LG19"/>
</dbReference>
<comment type="caution">
    <text evidence="2">The sequence shown here is derived from an EMBL/GenBank/DDBJ whole genome shotgun (WGS) entry which is preliminary data.</text>
</comment>
<name>A0A5N6NJY5_9ASTR</name>
<dbReference type="Pfam" id="PF13966">
    <property type="entry name" value="zf-RVT"/>
    <property type="match status" value="1"/>
</dbReference>
<keyword evidence="3" id="KW-1185">Reference proteome</keyword>
<sequence length="238" mass="27690">MNENGVCLKWNWIKAPDLNQEIMDKASCEQILLDHNLSNGSDKWLWLGGNEDGFAVKDLRRIIDKELLICDNEIFKWSKWMLKKVNFLAWRAGMDRLPTKEALIKRNVGVSSLTCDLCGHDSESADHLFVKCSYALTIWRLSKWCKMDIGLGDGIREVLMFKKMAKGSQMFKNIGQSLIFTTIWAIWKARNDRIFNNIRKDPSDVIGEIKVLSFLWIINRAKLNLVEWKDWCNFDISL</sequence>
<evidence type="ECO:0000313" key="2">
    <source>
        <dbReference type="EMBL" id="KAD4888547.1"/>
    </source>
</evidence>
<dbReference type="PANTHER" id="PTHR33116:SF79">
    <property type="entry name" value="REVERSE TRANSCRIPTASE DOMAIN, ZINC FINGER, CCHC-TYPE-RELATED"/>
    <property type="match status" value="1"/>
</dbReference>
<dbReference type="PANTHER" id="PTHR33116">
    <property type="entry name" value="REVERSE TRANSCRIPTASE ZINC-BINDING DOMAIN-CONTAINING PROTEIN-RELATED-RELATED"/>
    <property type="match status" value="1"/>
</dbReference>
<gene>
    <name evidence="2" type="ORF">E3N88_20620</name>
</gene>
<evidence type="ECO:0000259" key="1">
    <source>
        <dbReference type="Pfam" id="PF13966"/>
    </source>
</evidence>
<evidence type="ECO:0000313" key="3">
    <source>
        <dbReference type="Proteomes" id="UP000326396"/>
    </source>
</evidence>
<dbReference type="OrthoDB" id="1749000at2759"/>
<dbReference type="InterPro" id="IPR026960">
    <property type="entry name" value="RVT-Znf"/>
</dbReference>
<reference evidence="2 3" key="1">
    <citation type="submission" date="2019-05" db="EMBL/GenBank/DDBJ databases">
        <title>Mikania micrantha, genome provides insights into the molecular mechanism of rapid growth.</title>
        <authorList>
            <person name="Liu B."/>
        </authorList>
    </citation>
    <scope>NUCLEOTIDE SEQUENCE [LARGE SCALE GENOMIC DNA]</scope>
    <source>
        <strain evidence="2">NLD-2019</strain>
        <tissue evidence="2">Leaf</tissue>
    </source>
</reference>
<feature type="domain" description="Reverse transcriptase zinc-binding" evidence="1">
    <location>
        <begin position="74"/>
        <end position="139"/>
    </location>
</feature>
<organism evidence="2 3">
    <name type="scientific">Mikania micrantha</name>
    <name type="common">bitter vine</name>
    <dbReference type="NCBI Taxonomy" id="192012"/>
    <lineage>
        <taxon>Eukaryota</taxon>
        <taxon>Viridiplantae</taxon>
        <taxon>Streptophyta</taxon>
        <taxon>Embryophyta</taxon>
        <taxon>Tracheophyta</taxon>
        <taxon>Spermatophyta</taxon>
        <taxon>Magnoliopsida</taxon>
        <taxon>eudicotyledons</taxon>
        <taxon>Gunneridae</taxon>
        <taxon>Pentapetalae</taxon>
        <taxon>asterids</taxon>
        <taxon>campanulids</taxon>
        <taxon>Asterales</taxon>
        <taxon>Asteraceae</taxon>
        <taxon>Asteroideae</taxon>
        <taxon>Heliantheae alliance</taxon>
        <taxon>Eupatorieae</taxon>
        <taxon>Mikania</taxon>
    </lineage>
</organism>